<keyword evidence="4" id="KW-1185">Reference proteome</keyword>
<dbReference type="SUPFAM" id="SSF49384">
    <property type="entry name" value="Carbohydrate-binding domain"/>
    <property type="match status" value="1"/>
</dbReference>
<name>A0ABT0NKE0_9FIRM</name>
<organism evidence="3 4">
    <name type="scientific">Ruminococcus bromii</name>
    <dbReference type="NCBI Taxonomy" id="40518"/>
    <lineage>
        <taxon>Bacteria</taxon>
        <taxon>Bacillati</taxon>
        <taxon>Bacillota</taxon>
        <taxon>Clostridia</taxon>
        <taxon>Eubacteriales</taxon>
        <taxon>Oscillospiraceae</taxon>
        <taxon>Ruminococcus</taxon>
    </lineage>
</organism>
<gene>
    <name evidence="3" type="ORF">E2N93_11780</name>
</gene>
<reference evidence="3 4" key="1">
    <citation type="submission" date="2019-03" db="EMBL/GenBank/DDBJ databases">
        <authorList>
            <person name="Molinero N."/>
            <person name="Sanchez B."/>
            <person name="Walker A."/>
            <person name="Duncan S."/>
            <person name="Delgado S."/>
            <person name="Margolles A."/>
        </authorList>
    </citation>
    <scope>NUCLEOTIDE SEQUENCE [LARGE SCALE GENOMIC DNA]</scope>
    <source>
        <strain evidence="3 4">IPLA60002</strain>
    </source>
</reference>
<dbReference type="Gene3D" id="2.60.40.10">
    <property type="entry name" value="Immunoglobulins"/>
    <property type="match status" value="1"/>
</dbReference>
<evidence type="ECO:0000256" key="1">
    <source>
        <dbReference type="SAM" id="MobiDB-lite"/>
    </source>
</evidence>
<sequence length="1095" mass="117382">KNGITDKVIGCIYANANTDVTISVGDTWSDGQYLVNAYDQSSAVVSNGKVTFNSGKNGTILVEEPDGRPLMSVKGDAEFTGTQTVTVSLDKCEQAKCSVDGGNKFIVKDGDTITIGNTAYDGDTITITLEAENEIGSSESKATFKKKVQGGSTAPVKTTSRLVVKTADGSAPYVYAWTGASNALLGAWPGTQLTSKDDNGDYYVDINTTETYNVVLNNGGKVQSADITGITGDAIITVKNTSFSSYDLEIVETPASPLEQLKKEGREVKAMTSSDYTASSWTTVESVMKSVDALVAQGSDADDDQVTAMITTLQNAKAKLQLNVPALGYAVKGKNTVSGVAAPASKVTVTVNGTAYTTQADDVTGVFTVTTATLNASSKLTFKAERNSVSSAVGAYNMSSGDITSLIVPTTASQATQPTTARPTQPTTVRPTQPTTVRPTQPTTVAPTTQSPTQGTNLNISSKSNYFSNANVTFKKGDTVCLEYIVDSSMNLVNAEWTLTYDNTKLAVDKERSAKLMPYVTNEVTNIIDAKGTIKSNFSEIQNLADFSNGKALARVYFNVIGTGDTTVDFNLKTLSVGYLDSNYNLKFKPVVRGGVAQTDVTSTPGFENFTAKTSTKISATAEQTDEVTLNFVVPKTVSSPKCWDDGIYLAYSNNYQLNSFTKIPLTKTTEYLTPDLKSTKLTNGTYALYSVSLTKEQAEAINKATYVVLTNKSNTYRTYVSSKYNLLKAPSGTYSADYNTAKTSVADLNGYTFIMNGDVATGTSVDGFGTYTGYWTKCTTINAVAPASAKWKNCWNQGVYLAYSNDYKLDSFTKIKMTRTSTYVDVDSKSTQLVDGTYPVYTVTLTEDQVKAIDSSSYVIFENASGTYRTYINGKYSVMKAPAGTQYSSTYSTTKAKLADREKNTFVICDGVTTGTSIEGYGTFTGYWSTTEIEIVESTATLYCVFPNPAKSKTAMNKGVYLAYGSSNSANGLTKIAMEKTDEKFTPSLKTNALTAGEYSVYKVTLNSDQIEAIDGAKNVVFCNSNGVFRTILSNGYNVLNAKSGAYSSAYNKGTFSVADHNNETFVVCDSKVTGSSTDGYGMFLGYWDLGKAN</sequence>
<dbReference type="InterPro" id="IPR031965">
    <property type="entry name" value="CBM26"/>
</dbReference>
<evidence type="ECO:0000259" key="2">
    <source>
        <dbReference type="Pfam" id="PF16738"/>
    </source>
</evidence>
<evidence type="ECO:0000313" key="3">
    <source>
        <dbReference type="EMBL" id="MCL3788646.1"/>
    </source>
</evidence>
<protein>
    <submittedName>
        <fullName evidence="3">Starch-binding protein</fullName>
    </submittedName>
</protein>
<dbReference type="InterPro" id="IPR013783">
    <property type="entry name" value="Ig-like_fold"/>
</dbReference>
<feature type="compositionally biased region" description="Low complexity" evidence="1">
    <location>
        <begin position="412"/>
        <end position="454"/>
    </location>
</feature>
<proteinExistence type="predicted"/>
<dbReference type="InterPro" id="IPR008965">
    <property type="entry name" value="CBM2/CBM3_carb-bd_dom_sf"/>
</dbReference>
<dbReference type="Gene3D" id="1.20.1270.90">
    <property type="entry name" value="AF1782-like"/>
    <property type="match status" value="1"/>
</dbReference>
<comment type="caution">
    <text evidence="3">The sequence shown here is derived from an EMBL/GenBank/DDBJ whole genome shotgun (WGS) entry which is preliminary data.</text>
</comment>
<dbReference type="Proteomes" id="UP001056693">
    <property type="component" value="Unassembled WGS sequence"/>
</dbReference>
<evidence type="ECO:0000313" key="4">
    <source>
        <dbReference type="Proteomes" id="UP001056693"/>
    </source>
</evidence>
<dbReference type="Pfam" id="PF16738">
    <property type="entry name" value="CBM26"/>
    <property type="match status" value="1"/>
</dbReference>
<feature type="non-terminal residue" evidence="3">
    <location>
        <position position="1"/>
    </location>
</feature>
<accession>A0ABT0NKE0</accession>
<feature type="domain" description="Starch-binding module 26" evidence="2">
    <location>
        <begin position="170"/>
        <end position="227"/>
    </location>
</feature>
<dbReference type="RefSeq" id="WP_249377457.1">
    <property type="nucleotide sequence ID" value="NZ_SNUZ01000021.1"/>
</dbReference>
<feature type="region of interest" description="Disordered" evidence="1">
    <location>
        <begin position="412"/>
        <end position="457"/>
    </location>
</feature>
<dbReference type="EMBL" id="SNUZ01000021">
    <property type="protein sequence ID" value="MCL3788646.1"/>
    <property type="molecule type" value="Genomic_DNA"/>
</dbReference>